<dbReference type="Gene3D" id="3.40.50.300">
    <property type="entry name" value="P-loop containing nucleotide triphosphate hydrolases"/>
    <property type="match status" value="1"/>
</dbReference>
<dbReference type="Proteomes" id="UP000572268">
    <property type="component" value="Unassembled WGS sequence"/>
</dbReference>
<dbReference type="EMBL" id="JABAHT010000325">
    <property type="protein sequence ID" value="KAF4658066.1"/>
    <property type="molecule type" value="Genomic_DNA"/>
</dbReference>
<dbReference type="PRINTS" id="PR00195">
    <property type="entry name" value="DYNAMIN"/>
</dbReference>
<evidence type="ECO:0000313" key="5">
    <source>
        <dbReference type="Proteomes" id="UP000570595"/>
    </source>
</evidence>
<dbReference type="GO" id="GO:0005525">
    <property type="term" value="F:GTP binding"/>
    <property type="evidence" value="ECO:0007669"/>
    <property type="project" value="InterPro"/>
</dbReference>
<comment type="caution">
    <text evidence="3">The sequence shown here is derived from an EMBL/GenBank/DDBJ whole genome shotgun (WGS) entry which is preliminary data.</text>
</comment>
<organism evidence="3 5">
    <name type="scientific">Perkinsus olseni</name>
    <name type="common">Perkinsus atlanticus</name>
    <dbReference type="NCBI Taxonomy" id="32597"/>
    <lineage>
        <taxon>Eukaryota</taxon>
        <taxon>Sar</taxon>
        <taxon>Alveolata</taxon>
        <taxon>Perkinsozoa</taxon>
        <taxon>Perkinsea</taxon>
        <taxon>Perkinsida</taxon>
        <taxon>Perkinsidae</taxon>
        <taxon>Perkinsus</taxon>
    </lineage>
</organism>
<dbReference type="GO" id="GO:0016020">
    <property type="term" value="C:membrane"/>
    <property type="evidence" value="ECO:0007669"/>
    <property type="project" value="TreeGrafter"/>
</dbReference>
<dbReference type="GO" id="GO:0008017">
    <property type="term" value="F:microtubule binding"/>
    <property type="evidence" value="ECO:0007669"/>
    <property type="project" value="TreeGrafter"/>
</dbReference>
<dbReference type="InterPro" id="IPR045063">
    <property type="entry name" value="Dynamin_N"/>
</dbReference>
<feature type="domain" description="Dynamin-type G" evidence="2">
    <location>
        <begin position="53"/>
        <end position="330"/>
    </location>
</feature>
<dbReference type="InterPro" id="IPR001401">
    <property type="entry name" value="Dynamin_GTPase"/>
</dbReference>
<evidence type="ECO:0000259" key="2">
    <source>
        <dbReference type="PROSITE" id="PS51718"/>
    </source>
</evidence>
<gene>
    <name evidence="4" type="ORF">FOL46_005358</name>
    <name evidence="3" type="ORF">FOZ61_005863</name>
</gene>
<dbReference type="PANTHER" id="PTHR11566">
    <property type="entry name" value="DYNAMIN"/>
    <property type="match status" value="1"/>
</dbReference>
<protein>
    <recommendedName>
        <fullName evidence="2">Dynamin-type G domain-containing protein</fullName>
    </recommendedName>
</protein>
<dbReference type="GO" id="GO:0005874">
    <property type="term" value="C:microtubule"/>
    <property type="evidence" value="ECO:0007669"/>
    <property type="project" value="TreeGrafter"/>
</dbReference>
<name>A0A7J6LFZ0_PEROL</name>
<evidence type="ECO:0000313" key="4">
    <source>
        <dbReference type="EMBL" id="KAF4662328.1"/>
    </source>
</evidence>
<dbReference type="Pfam" id="PF00350">
    <property type="entry name" value="Dynamin_N"/>
    <property type="match status" value="1"/>
</dbReference>
<dbReference type="PANTHER" id="PTHR11566:SF169">
    <property type="entry name" value="DYNAMIN-LIKE PROTEIN C"/>
    <property type="match status" value="1"/>
</dbReference>
<dbReference type="SUPFAM" id="SSF52540">
    <property type="entry name" value="P-loop containing nucleoside triphosphate hydrolases"/>
    <property type="match status" value="1"/>
</dbReference>
<dbReference type="GO" id="GO:0005737">
    <property type="term" value="C:cytoplasm"/>
    <property type="evidence" value="ECO:0007669"/>
    <property type="project" value="TreeGrafter"/>
</dbReference>
<dbReference type="SMART" id="SM00053">
    <property type="entry name" value="DYNc"/>
    <property type="match status" value="1"/>
</dbReference>
<dbReference type="InterPro" id="IPR022812">
    <property type="entry name" value="Dynamin"/>
</dbReference>
<proteinExistence type="predicted"/>
<dbReference type="Proteomes" id="UP000570595">
    <property type="component" value="Unassembled WGS sequence"/>
</dbReference>
<dbReference type="GO" id="GO:0003924">
    <property type="term" value="F:GTPase activity"/>
    <property type="evidence" value="ECO:0007669"/>
    <property type="project" value="InterPro"/>
</dbReference>
<sequence>MPSATAAPPAPPSKPQLNRSFSIIQGHNEQRSELLDVLSDVKTKVQDRLGIVDFPLPQFILIGKQSVGKSRLIEALAGEQFNFVNGSLGSRRPTVLEFRNVQQNKHSRWYVMEKKTNKWQEHPLSEVTKIIGEAHESLGASVTDEPVYVRVESPYCVDMQIVDLPGFRDFALDKEKQQLADQIDNLVMRFMQDTRNVMLCVEEAGDAANLSTLSRCKRLDPGFQRTILIRNKLDKYYRDLTAQNINDWLNGFGDLPDNLSKFCMTLPHWKDGEECPKPFAELREDMNKQDLAELRSKGASEKFTSTIGFDNFTKYMERRIEVMFAQAIGPVLKKLKDLKQQNLEKEESMKDEIENTNPAQIVSTVRDDGRLMLICLDPRRDQYNPGITFCRLVDDRRDFVRSDAGRLTLEDELRAFAAYEEGQGADFMMLPSEDFACLDDYIDYLRNDIKVPAFDVEINGGAQFRRLMYEVEVFLRFSEIGVETKKKDVIQARGVSMGSVTWRDVVVKLLCTEALIPMKSRIRYAAERIKWFFIFQKDAVINFMLSIKGSADEQMFSSLYTKHVKLMLENEMIKQLVFKTYDDACERQLEQFMELFDNTLASTFSNPWVFLKRASSGLDNLDNGKDDNGSDDDEDSRSSNRGGDDESTDDGLDDIQLPTFEDTKKRIPMEIESRSGIETMLSHWLSSIPMEPQQIDEAVEKVQMLVLKTFSFIRSQIADQIELFAESFFKLPMMRRLEDDMSNIQMTNVDAETYKVRREYLEGEFKTIEDTLASLNECIDKLQGFALKAQAKMSRVSGSK</sequence>
<evidence type="ECO:0000313" key="3">
    <source>
        <dbReference type="EMBL" id="KAF4658066.1"/>
    </source>
</evidence>
<evidence type="ECO:0000256" key="1">
    <source>
        <dbReference type="SAM" id="MobiDB-lite"/>
    </source>
</evidence>
<dbReference type="InterPro" id="IPR027417">
    <property type="entry name" value="P-loop_NTPase"/>
</dbReference>
<evidence type="ECO:0000313" key="6">
    <source>
        <dbReference type="Proteomes" id="UP000572268"/>
    </source>
</evidence>
<feature type="region of interest" description="Disordered" evidence="1">
    <location>
        <begin position="621"/>
        <end position="657"/>
    </location>
</feature>
<dbReference type="AlphaFoldDB" id="A0A7J6LFZ0"/>
<accession>A0A7J6LFZ0</accession>
<reference evidence="5 6" key="1">
    <citation type="submission" date="2020-04" db="EMBL/GenBank/DDBJ databases">
        <title>Perkinsus olseni comparative genomics.</title>
        <authorList>
            <person name="Bogema D.R."/>
        </authorList>
    </citation>
    <scope>NUCLEOTIDE SEQUENCE [LARGE SCALE GENOMIC DNA]</scope>
    <source>
        <strain evidence="3">ATCC PRA-179</strain>
        <strain evidence="4">ATCC PRA-31</strain>
    </source>
</reference>
<dbReference type="PROSITE" id="PS51718">
    <property type="entry name" value="G_DYNAMIN_2"/>
    <property type="match status" value="1"/>
</dbReference>
<dbReference type="OrthoDB" id="5061070at2759"/>
<dbReference type="InterPro" id="IPR030381">
    <property type="entry name" value="G_DYNAMIN_dom"/>
</dbReference>
<dbReference type="EMBL" id="JABANN010000324">
    <property type="protein sequence ID" value="KAF4662328.1"/>
    <property type="molecule type" value="Genomic_DNA"/>
</dbReference>